<organism evidence="2 3">
    <name type="scientific">Trypanosoma cruzi</name>
    <dbReference type="NCBI Taxonomy" id="5693"/>
    <lineage>
        <taxon>Eukaryota</taxon>
        <taxon>Discoba</taxon>
        <taxon>Euglenozoa</taxon>
        <taxon>Kinetoplastea</taxon>
        <taxon>Metakinetoplastina</taxon>
        <taxon>Trypanosomatida</taxon>
        <taxon>Trypanosomatidae</taxon>
        <taxon>Trypanosoma</taxon>
        <taxon>Schizotrypanum</taxon>
    </lineage>
</organism>
<accession>A0A2V2VFS3</accession>
<dbReference type="VEuPathDB" id="TriTrypDB:TcCLB.510565.160"/>
<evidence type="ECO:0000313" key="3">
    <source>
        <dbReference type="Proteomes" id="UP000246121"/>
    </source>
</evidence>
<dbReference type="VEuPathDB" id="TriTrypDB:TcCL_NonESM04794"/>
<evidence type="ECO:0000313" key="1">
    <source>
        <dbReference type="EMBL" id="PWU86388.1"/>
    </source>
</evidence>
<dbReference type="VEuPathDB" id="TriTrypDB:TCSYLVIO_003571"/>
<dbReference type="VEuPathDB" id="TriTrypDB:TCDM_07149"/>
<dbReference type="Proteomes" id="UP000246121">
    <property type="component" value="Unassembled WGS sequence"/>
</dbReference>
<reference evidence="2 3" key="1">
    <citation type="journal article" date="2018" name="Microb. Genom.">
        <title>Expanding an expanded genome: long-read sequencing of Trypanosoma cruzi.</title>
        <authorList>
            <person name="Berna L."/>
            <person name="Rodriguez M."/>
            <person name="Chiribao M.L."/>
            <person name="Parodi-Talice A."/>
            <person name="Pita S."/>
            <person name="Rijo G."/>
            <person name="Alvarez-Valin F."/>
            <person name="Robello C."/>
        </authorList>
    </citation>
    <scope>NUCLEOTIDE SEQUENCE [LARGE SCALE GENOMIC DNA]</scope>
    <source>
        <strain evidence="2 3">Dm28c</strain>
    </source>
</reference>
<evidence type="ECO:0000313" key="2">
    <source>
        <dbReference type="EMBL" id="PWU94994.1"/>
    </source>
</evidence>
<comment type="caution">
    <text evidence="2">The sequence shown here is derived from an EMBL/GenBank/DDBJ whole genome shotgun (WGS) entry which is preliminary data.</text>
</comment>
<dbReference type="EMBL" id="PRFA01000123">
    <property type="protein sequence ID" value="PWU86388.1"/>
    <property type="molecule type" value="Genomic_DNA"/>
</dbReference>
<sequence length="327" mass="35756">MLANTSMPVSPQVPGAGLTQSFFHGYTLSTVPSSRGFVSNAETLSPYPDGVCVRVARSCHSNPTLLETTTSTAYRARARSHVFPRRLVSPGSYQRKTSQGLGDSRSVAGSVERGWMYARDDKGGRNDLGYWSVKYFTNGGDYVGLTKLVNPWGDEPPTFEGAMGAIKENALLLGIKVAYVTYFDKEFDTYALLTPRTVQNCGDAFRVVVESISDAAKQSLKLELEGEAAKRRDDASLRNSSGKSDKVSALRQMAGLFLAPKTPSRAAQSADKADPPVPEEWVAKQALVSQEESKQREAISADEESWRLIIQARVNVQLTFWPRGCLS</sequence>
<gene>
    <name evidence="1" type="ORF">C4B63_123g32</name>
    <name evidence="2" type="ORF">C4B63_24g170</name>
</gene>
<dbReference type="EMBL" id="PRFA01000024">
    <property type="protein sequence ID" value="PWU94994.1"/>
    <property type="molecule type" value="Genomic_DNA"/>
</dbReference>
<dbReference type="VEuPathDB" id="TriTrypDB:TcCLB.506145.70"/>
<dbReference type="VEuPathDB" id="TriTrypDB:Tc_MARK_2286"/>
<dbReference type="VEuPathDB" id="TriTrypDB:C4B63_24g170"/>
<dbReference type="VEuPathDB" id="TriTrypDB:TcG_04728"/>
<protein>
    <submittedName>
        <fullName evidence="2">Uncharacterized protein</fullName>
    </submittedName>
</protein>
<dbReference type="VEuPathDB" id="TriTrypDB:TcYC6_0085770"/>
<dbReference type="VEuPathDB" id="TriTrypDB:ECC02_007380"/>
<dbReference type="VEuPathDB" id="TriTrypDB:C3747_126g113"/>
<dbReference type="OrthoDB" id="241638at2759"/>
<dbReference type="VEuPathDB" id="TriTrypDB:BCY84_12099"/>
<dbReference type="AlphaFoldDB" id="A0A2V2VFS3"/>
<name>A0A2V2VFS3_TRYCR</name>
<dbReference type="VEuPathDB" id="TriTrypDB:TcBrA4_0096370"/>
<dbReference type="VEuPathDB" id="TriTrypDB:C4B63_123g32"/>
<proteinExistence type="predicted"/>